<dbReference type="RefSeq" id="WP_212694447.1">
    <property type="nucleotide sequence ID" value="NZ_CP058649.1"/>
</dbReference>
<dbReference type="SUPFAM" id="SSF48208">
    <property type="entry name" value="Six-hairpin glycosidases"/>
    <property type="match status" value="1"/>
</dbReference>
<dbReference type="EMBL" id="CP058649">
    <property type="protein sequence ID" value="QUI23761.1"/>
    <property type="molecule type" value="Genomic_DNA"/>
</dbReference>
<dbReference type="KEGG" id="vpy:HZI73_16320"/>
<dbReference type="Proteomes" id="UP000683246">
    <property type="component" value="Chromosome"/>
</dbReference>
<name>A0A8J8MLK3_9FIRM</name>
<sequence length="785" mass="90955">MKIREDGTLAYILFQNQEEDIHVPFTEDVNYIGPQWYGVANHKEYNVDMRKLSPYAFEGEKDSIHYGLRYLWEEEKVTITATLKNNGLSVFKPEKVGLKLGIDTYMDSYPQWNDKYFPTMLRCEKNFFWGYFMSPLNKIIGICSPQPVASWHMHYNRVNGYGGHRIHTVNMDLLHGGPLPERHPQNLQHLMPGEEKVWTFYLMPIDGVASVQEYMIRACHVPMIQAERYTLTKNETLTIKVLSDCETALYIEKPNTKDHRILIGRTHGSPCVMHYDGLDEPGVYNLFAISSNGYETEAKIYVRHQWSWYLKQARKASISMEQKASTHLESWYGCFSGFLAAKHFPDKNLDAQVEDNFKEILPLMYDVDKGEPIIMAKRICNTASMVSLLVDAYEAKKDIHYLHLASKLADWLILQQGEDGAYRTETGWGSGREDAMGEHYTSVIYMAKSMLELVLVEKELGKLDAQWHDCYERHYSSVQKAVDDLAVRKDNIGTEGEHTFEDGMLSCSTLQLAMFALVQEDEKDKKKYTQVAEYMIKKHRCLEQMIIPDCRMNGGTIRFWEAQYDVLLNKNMINSPHGWTSWKTYATWYLYQLTGNIDYLYQTMDTLGACMQLIDGETGKLRWAFIVDPHVPVHAWEETEQDTGKYHRRDKVISEQYVDMISGWYKRPKGKVSMHQEANVVGEAGDITLPDDGWCCDNDVHEHFKCLEEVALTSAYIFEDDQGHIHAFNCAVQRNHQQLIIEPYEPIVTAVHINIKHLYDIQIHFDDDELSTTCKKGMGWLKKSY</sequence>
<organism evidence="1 2">
    <name type="scientific">Vallitalea pronyensis</name>
    <dbReference type="NCBI Taxonomy" id="1348613"/>
    <lineage>
        <taxon>Bacteria</taxon>
        <taxon>Bacillati</taxon>
        <taxon>Bacillota</taxon>
        <taxon>Clostridia</taxon>
        <taxon>Lachnospirales</taxon>
        <taxon>Vallitaleaceae</taxon>
        <taxon>Vallitalea</taxon>
    </lineage>
</organism>
<reference evidence="1" key="1">
    <citation type="submission" date="2020-07" db="EMBL/GenBank/DDBJ databases">
        <title>Vallitalea pronyensis genome.</title>
        <authorList>
            <person name="Postec A."/>
        </authorList>
    </citation>
    <scope>NUCLEOTIDE SEQUENCE</scope>
    <source>
        <strain evidence="1">FatNI3</strain>
    </source>
</reference>
<dbReference type="GO" id="GO:0005975">
    <property type="term" value="P:carbohydrate metabolic process"/>
    <property type="evidence" value="ECO:0007669"/>
    <property type="project" value="InterPro"/>
</dbReference>
<keyword evidence="2" id="KW-1185">Reference proteome</keyword>
<accession>A0A8J8MLK3</accession>
<evidence type="ECO:0000313" key="1">
    <source>
        <dbReference type="EMBL" id="QUI23761.1"/>
    </source>
</evidence>
<proteinExistence type="predicted"/>
<evidence type="ECO:0000313" key="2">
    <source>
        <dbReference type="Proteomes" id="UP000683246"/>
    </source>
</evidence>
<protein>
    <submittedName>
        <fullName evidence="1">Uncharacterized protein</fullName>
    </submittedName>
</protein>
<dbReference type="AlphaFoldDB" id="A0A8J8MLK3"/>
<dbReference type="InterPro" id="IPR008928">
    <property type="entry name" value="6-hairpin_glycosidase_sf"/>
</dbReference>
<gene>
    <name evidence="1" type="ORF">HZI73_16320</name>
</gene>